<keyword evidence="3" id="KW-1185">Reference proteome</keyword>
<organism evidence="2 3">
    <name type="scientific">Nitrococcus mobilis Nb-231</name>
    <dbReference type="NCBI Taxonomy" id="314278"/>
    <lineage>
        <taxon>Bacteria</taxon>
        <taxon>Pseudomonadati</taxon>
        <taxon>Pseudomonadota</taxon>
        <taxon>Gammaproteobacteria</taxon>
        <taxon>Chromatiales</taxon>
        <taxon>Ectothiorhodospiraceae</taxon>
        <taxon>Nitrococcus</taxon>
    </lineage>
</organism>
<dbReference type="GO" id="GO:0003677">
    <property type="term" value="F:DNA binding"/>
    <property type="evidence" value="ECO:0007669"/>
    <property type="project" value="InterPro"/>
</dbReference>
<dbReference type="GO" id="GO:0004803">
    <property type="term" value="F:transposase activity"/>
    <property type="evidence" value="ECO:0007669"/>
    <property type="project" value="InterPro"/>
</dbReference>
<gene>
    <name evidence="2" type="ORF">NB231_17188</name>
</gene>
<dbReference type="Pfam" id="PF04986">
    <property type="entry name" value="Y2_Tnp"/>
    <property type="match status" value="1"/>
</dbReference>
<dbReference type="EMBL" id="AAOF01000001">
    <property type="protein sequence ID" value="EAR23576.1"/>
    <property type="molecule type" value="Genomic_DNA"/>
</dbReference>
<dbReference type="GO" id="GO:0006313">
    <property type="term" value="P:DNA transposition"/>
    <property type="evidence" value="ECO:0007669"/>
    <property type="project" value="InterPro"/>
</dbReference>
<proteinExistence type="predicted"/>
<dbReference type="AlphaFoldDB" id="A4BMN8"/>
<protein>
    <recommendedName>
        <fullName evidence="1">Transposase IS801/IS1294 domain-containing protein</fullName>
    </recommendedName>
</protein>
<comment type="caution">
    <text evidence="2">The sequence shown here is derived from an EMBL/GenBank/DDBJ whole genome shotgun (WGS) entry which is preliminary data.</text>
</comment>
<sequence>MEFVRRFLLHVLPMGFMRIRHYGFLIGTNGVEL</sequence>
<reference evidence="2 3" key="1">
    <citation type="submission" date="2006-02" db="EMBL/GenBank/DDBJ databases">
        <authorList>
            <person name="Waterbury J."/>
            <person name="Ferriera S."/>
            <person name="Johnson J."/>
            <person name="Kravitz S."/>
            <person name="Halpern A."/>
            <person name="Remington K."/>
            <person name="Beeson K."/>
            <person name="Tran B."/>
            <person name="Rogers Y.-H."/>
            <person name="Friedman R."/>
            <person name="Venter J.C."/>
        </authorList>
    </citation>
    <scope>NUCLEOTIDE SEQUENCE [LARGE SCALE GENOMIC DNA]</scope>
    <source>
        <strain evidence="2 3">Nb-231</strain>
    </source>
</reference>
<accession>A4BMN8</accession>
<dbReference type="InterPro" id="IPR007069">
    <property type="entry name" value="Transposase_32"/>
</dbReference>
<dbReference type="HOGENOM" id="CLU_3382901_0_0_6"/>
<evidence type="ECO:0000313" key="2">
    <source>
        <dbReference type="EMBL" id="EAR23576.1"/>
    </source>
</evidence>
<name>A4BMN8_9GAMM</name>
<evidence type="ECO:0000259" key="1">
    <source>
        <dbReference type="Pfam" id="PF04986"/>
    </source>
</evidence>
<feature type="domain" description="Transposase IS801/IS1294" evidence="1">
    <location>
        <begin position="2"/>
        <end position="26"/>
    </location>
</feature>
<evidence type="ECO:0000313" key="3">
    <source>
        <dbReference type="Proteomes" id="UP000003374"/>
    </source>
</evidence>
<dbReference type="Proteomes" id="UP000003374">
    <property type="component" value="Unassembled WGS sequence"/>
</dbReference>